<dbReference type="RefSeq" id="WP_194738360.1">
    <property type="nucleotide sequence ID" value="NZ_JADKYY010000001.1"/>
</dbReference>
<gene>
    <name evidence="2" type="ORF">IC612_01320</name>
</gene>
<dbReference type="Pfam" id="PF10677">
    <property type="entry name" value="DUF2490"/>
    <property type="match status" value="1"/>
</dbReference>
<dbReference type="InterPro" id="IPR019619">
    <property type="entry name" value="DUF2490"/>
</dbReference>
<keyword evidence="1" id="KW-0732">Signal</keyword>
<keyword evidence="3" id="KW-1185">Reference proteome</keyword>
<evidence type="ECO:0000256" key="1">
    <source>
        <dbReference type="SAM" id="SignalP"/>
    </source>
</evidence>
<comment type="caution">
    <text evidence="2">The sequence shown here is derived from an EMBL/GenBank/DDBJ whole genome shotgun (WGS) entry which is preliminary data.</text>
</comment>
<evidence type="ECO:0000313" key="2">
    <source>
        <dbReference type="EMBL" id="MBF5026435.1"/>
    </source>
</evidence>
<sequence length="236" mass="27543">MKKFGILLLLFISVQAWAQELSSFNSLTLTYKFHPKFFLYAEGQLRGIKEFSTPDYYEIKGGLGYNLTPNHKPFIGIGRYGYYTDRDFEREEFRVWLQDVLDVKKGVVKLENRVRAERSWFHNVQNGENTSRYRFRYRLNVSVPLNSKKVEPGTLFANVYDEVFFTPSDTEPVFSRNRLYGGLGYQIDETFGVASGYLWQREFASKGNKNINFVYLALNITIDDAEEKVYEFPGAD</sequence>
<feature type="signal peptide" evidence="1">
    <location>
        <begin position="1"/>
        <end position="18"/>
    </location>
</feature>
<feature type="chain" id="PRO_5038101717" evidence="1">
    <location>
        <begin position="19"/>
        <end position="236"/>
    </location>
</feature>
<reference evidence="2" key="1">
    <citation type="submission" date="2020-11" db="EMBL/GenBank/DDBJ databases">
        <title>Genome seq and assembly of Planobacterium sp.</title>
        <authorList>
            <person name="Chhetri G."/>
        </authorList>
    </citation>
    <scope>NUCLEOTIDE SEQUENCE</scope>
    <source>
        <strain evidence="2">GCR5</strain>
    </source>
</reference>
<protein>
    <submittedName>
        <fullName evidence="2">DUF2490 domain-containing protein</fullName>
    </submittedName>
</protein>
<dbReference type="AlphaFoldDB" id="A0A931E4F3"/>
<name>A0A931E4F3_9FLAO</name>
<accession>A0A931E4F3</accession>
<proteinExistence type="predicted"/>
<organism evidence="2 3">
    <name type="scientific">Planobacterium oryzisoli</name>
    <dbReference type="NCBI Taxonomy" id="2771435"/>
    <lineage>
        <taxon>Bacteria</taxon>
        <taxon>Pseudomonadati</taxon>
        <taxon>Bacteroidota</taxon>
        <taxon>Flavobacteriia</taxon>
        <taxon>Flavobacteriales</taxon>
        <taxon>Weeksellaceae</taxon>
        <taxon>Chryseobacterium group</taxon>
        <taxon>Chryseobacterium</taxon>
    </lineage>
</organism>
<dbReference type="Proteomes" id="UP000694480">
    <property type="component" value="Unassembled WGS sequence"/>
</dbReference>
<dbReference type="EMBL" id="JADKYY010000001">
    <property type="protein sequence ID" value="MBF5026435.1"/>
    <property type="molecule type" value="Genomic_DNA"/>
</dbReference>
<evidence type="ECO:0000313" key="3">
    <source>
        <dbReference type="Proteomes" id="UP000694480"/>
    </source>
</evidence>